<evidence type="ECO:0000313" key="5">
    <source>
        <dbReference type="EMBL" id="MBD1549532.1"/>
    </source>
</evidence>
<comment type="similarity">
    <text evidence="1">Belongs to the MobA/MobL family.</text>
</comment>
<accession>A0A926S8Y4</accession>
<dbReference type="AlphaFoldDB" id="A0A926S8Y4"/>
<gene>
    <name evidence="5" type="ORF">HK439_25020</name>
</gene>
<feature type="region of interest" description="Disordered" evidence="3">
    <location>
        <begin position="188"/>
        <end position="245"/>
    </location>
</feature>
<dbReference type="InterPro" id="IPR005053">
    <property type="entry name" value="MobA_MobL"/>
</dbReference>
<comment type="caution">
    <text evidence="5">The sequence shown here is derived from an EMBL/GenBank/DDBJ whole genome shotgun (WGS) entry which is preliminary data.</text>
</comment>
<keyword evidence="2" id="KW-0184">Conjugation</keyword>
<dbReference type="Proteomes" id="UP000598467">
    <property type="component" value="Unassembled WGS sequence"/>
</dbReference>
<evidence type="ECO:0000259" key="4">
    <source>
        <dbReference type="Pfam" id="PF03389"/>
    </source>
</evidence>
<protein>
    <submittedName>
        <fullName evidence="5">MobA/MobL family protein</fullName>
    </submittedName>
</protein>
<feature type="domain" description="MobA/MobL protein" evidence="4">
    <location>
        <begin position="17"/>
        <end position="208"/>
    </location>
</feature>
<evidence type="ECO:0000256" key="1">
    <source>
        <dbReference type="ARBA" id="ARBA00010873"/>
    </source>
</evidence>
<feature type="compositionally biased region" description="Basic and acidic residues" evidence="3">
    <location>
        <begin position="304"/>
        <end position="357"/>
    </location>
</feature>
<feature type="region of interest" description="Disordered" evidence="3">
    <location>
        <begin position="283"/>
        <end position="357"/>
    </location>
</feature>
<proteinExistence type="inferred from homology"/>
<sequence length="357" mass="39869">MAIYHLHVKNISRGDGRSAVAAAAYRAGETLPNEAEERLSAFGGRRDVLMNEIRLPEGAPAWMAERARLWNAVEAAEKRKDARLAKELEFALPRELPREAWPELARAMANAYTARGFVVDLAVHDDGTGHNPHAHLLLTTRIVIAEGFGGKIRSADGVQFVTEARAQWAAIANQALARAGVAASVDSRSHAARNLDQRPTVHRGPNPDKRRARRERVKREKQAMQRDPREDDLPVPDPDGSPIHPRELEAAEARLLDEMHRHQAEPNLANGEGRDAARAHLDGQNAREVSDEDARAYRLAPPDETGRENHLDWLDAPREAKSIAPAPERENYLDWLDGRDEGQAPEHDLWPEPERSR</sequence>
<dbReference type="Gene3D" id="3.30.930.30">
    <property type="match status" value="1"/>
</dbReference>
<reference evidence="5" key="1">
    <citation type="submission" date="2020-05" db="EMBL/GenBank/DDBJ databases">
        <title>Identification of trans-AT polyketide cluster in two marine bacteria, producers of a novel glutaramide-containing polyketide sesbanimide D and analogs.</title>
        <authorList>
            <person name="Kacar D."/>
            <person name="Rodriguez P."/>
            <person name="Canedo L."/>
            <person name="Gonzalez E."/>
            <person name="Galan B."/>
            <person name="De La Calle F."/>
            <person name="Garcia J.L."/>
        </authorList>
    </citation>
    <scope>NUCLEOTIDE SEQUENCE</scope>
    <source>
        <strain evidence="5">PHM038</strain>
    </source>
</reference>
<dbReference type="Pfam" id="PF03389">
    <property type="entry name" value="MobA_MobL"/>
    <property type="match status" value="1"/>
</dbReference>
<dbReference type="EMBL" id="JABFCZ010000042">
    <property type="protein sequence ID" value="MBD1549532.1"/>
    <property type="molecule type" value="Genomic_DNA"/>
</dbReference>
<evidence type="ECO:0000313" key="6">
    <source>
        <dbReference type="Proteomes" id="UP000598467"/>
    </source>
</evidence>
<name>A0A926S8Y4_9HYPH</name>
<evidence type="ECO:0000256" key="3">
    <source>
        <dbReference type="SAM" id="MobiDB-lite"/>
    </source>
</evidence>
<evidence type="ECO:0000256" key="2">
    <source>
        <dbReference type="ARBA" id="ARBA00022971"/>
    </source>
</evidence>
<organism evidence="5 6">
    <name type="scientific">Roseibium aggregatum</name>
    <dbReference type="NCBI Taxonomy" id="187304"/>
    <lineage>
        <taxon>Bacteria</taxon>
        <taxon>Pseudomonadati</taxon>
        <taxon>Pseudomonadota</taxon>
        <taxon>Alphaproteobacteria</taxon>
        <taxon>Hyphomicrobiales</taxon>
        <taxon>Stappiaceae</taxon>
        <taxon>Roseibium</taxon>
    </lineage>
</organism>
<feature type="compositionally biased region" description="Basic and acidic residues" evidence="3">
    <location>
        <begin position="217"/>
        <end position="232"/>
    </location>
</feature>
<dbReference type="NCBIfam" id="NF041496">
    <property type="entry name" value="MobQ"/>
    <property type="match status" value="1"/>
</dbReference>